<protein>
    <submittedName>
        <fullName evidence="1">Asp/Glu/hydantoin racemase</fullName>
    </submittedName>
</protein>
<gene>
    <name evidence="1" type="ORF">BCR38DRAFT_429163</name>
</gene>
<keyword evidence="2" id="KW-1185">Reference proteome</keyword>
<proteinExistence type="predicted"/>
<dbReference type="GeneID" id="63776159"/>
<sequence>MAIATQAPVSYVSPRARFGLIVPATNTVVEAEFGWMLVPGVSWHTGRIEISNPSLKNDATMIAFLKQLRDTIGGAVNRVRMCLPTYIVMGMSAETFWGGKDGAKQFEDFMMEKSGSLGVTTGAQAAKAALDCYNAKKIGIITPYQAVGDQQVVDFFTQIGYEVHMIYGLRCETATSIAEVDPEIIKEAFRKVNAPDVDALMQAGTNLPAARAAAEMEKELGKPVIAINTATVWHAYRANGILDKVQGFGSLLEEH</sequence>
<organism evidence="1 2">
    <name type="scientific">Pseudomassariella vexata</name>
    <dbReference type="NCBI Taxonomy" id="1141098"/>
    <lineage>
        <taxon>Eukaryota</taxon>
        <taxon>Fungi</taxon>
        <taxon>Dikarya</taxon>
        <taxon>Ascomycota</taxon>
        <taxon>Pezizomycotina</taxon>
        <taxon>Sordariomycetes</taxon>
        <taxon>Xylariomycetidae</taxon>
        <taxon>Amphisphaeriales</taxon>
        <taxon>Pseudomassariaceae</taxon>
        <taxon>Pseudomassariella</taxon>
    </lineage>
</organism>
<evidence type="ECO:0000313" key="2">
    <source>
        <dbReference type="Proteomes" id="UP000193689"/>
    </source>
</evidence>
<accession>A0A1Y2E3E3</accession>
<comment type="caution">
    <text evidence="1">The sequence shown here is derived from an EMBL/GenBank/DDBJ whole genome shotgun (WGS) entry which is preliminary data.</text>
</comment>
<dbReference type="InterPro" id="IPR053714">
    <property type="entry name" value="Iso_Racemase_Enz_sf"/>
</dbReference>
<dbReference type="Gene3D" id="3.40.50.12500">
    <property type="match status" value="1"/>
</dbReference>
<dbReference type="EMBL" id="MCFJ01000005">
    <property type="protein sequence ID" value="ORY66070.1"/>
    <property type="molecule type" value="Genomic_DNA"/>
</dbReference>
<dbReference type="PANTHER" id="PTHR40267:SF1">
    <property type="entry name" value="BLR3294 PROTEIN"/>
    <property type="match status" value="1"/>
</dbReference>
<dbReference type="InterPro" id="IPR026286">
    <property type="entry name" value="MaiA/AMDase"/>
</dbReference>
<name>A0A1Y2E3E3_9PEZI</name>
<reference evidence="1 2" key="1">
    <citation type="submission" date="2016-07" db="EMBL/GenBank/DDBJ databases">
        <title>Pervasive Adenine N6-methylation of Active Genes in Fungi.</title>
        <authorList>
            <consortium name="DOE Joint Genome Institute"/>
            <person name="Mondo S.J."/>
            <person name="Dannebaum R.O."/>
            <person name="Kuo R.C."/>
            <person name="Labutti K."/>
            <person name="Haridas S."/>
            <person name="Kuo A."/>
            <person name="Salamov A."/>
            <person name="Ahrendt S.R."/>
            <person name="Lipzen A."/>
            <person name="Sullivan W."/>
            <person name="Andreopoulos W.B."/>
            <person name="Clum A."/>
            <person name="Lindquist E."/>
            <person name="Daum C."/>
            <person name="Ramamoorthy G.K."/>
            <person name="Gryganskyi A."/>
            <person name="Culley D."/>
            <person name="Magnuson J.K."/>
            <person name="James T.Y."/>
            <person name="O'Malley M.A."/>
            <person name="Stajich J.E."/>
            <person name="Spatafora J.W."/>
            <person name="Visel A."/>
            <person name="Grigoriev I.V."/>
        </authorList>
    </citation>
    <scope>NUCLEOTIDE SEQUENCE [LARGE SCALE GENOMIC DNA]</scope>
    <source>
        <strain evidence="1 2">CBS 129021</strain>
    </source>
</reference>
<dbReference type="Proteomes" id="UP000193689">
    <property type="component" value="Unassembled WGS sequence"/>
</dbReference>
<dbReference type="PANTHER" id="PTHR40267">
    <property type="entry name" value="BLR3294 PROTEIN"/>
    <property type="match status" value="1"/>
</dbReference>
<dbReference type="PIRSF" id="PIRSF015736">
    <property type="entry name" value="MI"/>
    <property type="match status" value="1"/>
</dbReference>
<dbReference type="InParanoid" id="A0A1Y2E3E3"/>
<evidence type="ECO:0000313" key="1">
    <source>
        <dbReference type="EMBL" id="ORY66070.1"/>
    </source>
</evidence>
<dbReference type="Pfam" id="PF17645">
    <property type="entry name" value="Amdase"/>
    <property type="match status" value="1"/>
</dbReference>
<dbReference type="OrthoDB" id="414270at2759"/>
<dbReference type="RefSeq" id="XP_040717034.1">
    <property type="nucleotide sequence ID" value="XM_040859947.1"/>
</dbReference>
<dbReference type="AlphaFoldDB" id="A0A1Y2E3E3"/>